<name>A0A6G1F0J9_9ORYZ</name>
<keyword evidence="2" id="KW-1185">Reference proteome</keyword>
<dbReference type="EMBL" id="SPHZ02000002">
    <property type="protein sequence ID" value="KAF0930430.1"/>
    <property type="molecule type" value="Genomic_DNA"/>
</dbReference>
<dbReference type="AlphaFoldDB" id="A0A6G1F0J9"/>
<sequence length="96" mass="10211">MPDPSVTMTAEGLHHWIGHARLLSPCSSAILDCCQLWIRKHHPYLSLLSFFEVVVVAAPCPSFTGPMVVDGGGGGVEERVWVLAREKGGGAGRSGL</sequence>
<evidence type="ECO:0000313" key="2">
    <source>
        <dbReference type="Proteomes" id="UP000479710"/>
    </source>
</evidence>
<reference evidence="1 2" key="1">
    <citation type="submission" date="2019-11" db="EMBL/GenBank/DDBJ databases">
        <title>Whole genome sequence of Oryza granulata.</title>
        <authorList>
            <person name="Li W."/>
        </authorList>
    </citation>
    <scope>NUCLEOTIDE SEQUENCE [LARGE SCALE GENOMIC DNA]</scope>
    <source>
        <strain evidence="2">cv. Menghai</strain>
        <tissue evidence="1">Leaf</tissue>
    </source>
</reference>
<protein>
    <submittedName>
        <fullName evidence="1">Uncharacterized protein</fullName>
    </submittedName>
</protein>
<gene>
    <name evidence="1" type="ORF">E2562_032771</name>
</gene>
<organism evidence="1 2">
    <name type="scientific">Oryza meyeriana var. granulata</name>
    <dbReference type="NCBI Taxonomy" id="110450"/>
    <lineage>
        <taxon>Eukaryota</taxon>
        <taxon>Viridiplantae</taxon>
        <taxon>Streptophyta</taxon>
        <taxon>Embryophyta</taxon>
        <taxon>Tracheophyta</taxon>
        <taxon>Spermatophyta</taxon>
        <taxon>Magnoliopsida</taxon>
        <taxon>Liliopsida</taxon>
        <taxon>Poales</taxon>
        <taxon>Poaceae</taxon>
        <taxon>BOP clade</taxon>
        <taxon>Oryzoideae</taxon>
        <taxon>Oryzeae</taxon>
        <taxon>Oryzinae</taxon>
        <taxon>Oryza</taxon>
        <taxon>Oryza meyeriana</taxon>
    </lineage>
</organism>
<accession>A0A6G1F0J9</accession>
<proteinExistence type="predicted"/>
<comment type="caution">
    <text evidence="1">The sequence shown here is derived from an EMBL/GenBank/DDBJ whole genome shotgun (WGS) entry which is preliminary data.</text>
</comment>
<evidence type="ECO:0000313" key="1">
    <source>
        <dbReference type="EMBL" id="KAF0930430.1"/>
    </source>
</evidence>
<dbReference type="Proteomes" id="UP000479710">
    <property type="component" value="Unassembled WGS sequence"/>
</dbReference>